<dbReference type="Pfam" id="PF02801">
    <property type="entry name" value="Ketoacyl-synt_C"/>
    <property type="match status" value="1"/>
</dbReference>
<sequence length="306" mass="33599">MAVAVQPIKEDAIKNKPFTKKRWVVVTGLGVVNPLGFDRIAAEIKSFSVDGWVAPKLLKRAAKFMLAHCWQESISGWDGWAQTSQYLLLVHLATSVYLMQPNHVARAFSSYGDLQDMMLCGGSDAAIIPIVHMAWINLQDWEVLLCVELFHRGIPTRPKLHILEILGGNFPPYKQVQTGSLSGDVGLHSTYSRYRDGGAGVLLLEELEHAKKRGANISTEFLGGSSSSDAYHMIEPQPDVKDKISQIEDVNYVNAHATSTPTGDLKECQVIIQCFGRNPLLRVNSSKSMTGHLLGAAGGKLLPPLR</sequence>
<dbReference type="GO" id="GO:0006633">
    <property type="term" value="P:fatty acid biosynthetic process"/>
    <property type="evidence" value="ECO:0007669"/>
    <property type="project" value="TreeGrafter"/>
</dbReference>
<evidence type="ECO:0000313" key="4">
    <source>
        <dbReference type="EMBL" id="GFZ06053.1"/>
    </source>
</evidence>
<dbReference type="AlphaFoldDB" id="A0A7J0G5I6"/>
<keyword evidence="2" id="KW-0808">Transferase</keyword>
<dbReference type="InterPro" id="IPR016039">
    <property type="entry name" value="Thiolase-like"/>
</dbReference>
<evidence type="ECO:0000256" key="2">
    <source>
        <dbReference type="ARBA" id="ARBA00022679"/>
    </source>
</evidence>
<dbReference type="GO" id="GO:0005739">
    <property type="term" value="C:mitochondrion"/>
    <property type="evidence" value="ECO:0007669"/>
    <property type="project" value="TreeGrafter"/>
</dbReference>
<evidence type="ECO:0000313" key="5">
    <source>
        <dbReference type="Proteomes" id="UP000585474"/>
    </source>
</evidence>
<dbReference type="OrthoDB" id="5334845at2759"/>
<evidence type="ECO:0000256" key="1">
    <source>
        <dbReference type="ARBA" id="ARBA00013191"/>
    </source>
</evidence>
<dbReference type="GO" id="GO:0009570">
    <property type="term" value="C:chloroplast stroma"/>
    <property type="evidence" value="ECO:0007669"/>
    <property type="project" value="TreeGrafter"/>
</dbReference>
<proteinExistence type="predicted"/>
<evidence type="ECO:0000259" key="3">
    <source>
        <dbReference type="Pfam" id="PF02801"/>
    </source>
</evidence>
<protein>
    <recommendedName>
        <fullName evidence="1">beta-ketoacyl-[acyl-carrier-protein] synthase I</fullName>
        <ecNumber evidence="1">2.3.1.41</ecNumber>
    </recommendedName>
</protein>
<dbReference type="SUPFAM" id="SSF53901">
    <property type="entry name" value="Thiolase-like"/>
    <property type="match status" value="2"/>
</dbReference>
<accession>A0A7J0G5I6</accession>
<keyword evidence="5" id="KW-1185">Reference proteome</keyword>
<dbReference type="EC" id="2.3.1.41" evidence="1"/>
<gene>
    <name evidence="4" type="ORF">Acr_18g0002230</name>
</gene>
<dbReference type="InterPro" id="IPR014031">
    <property type="entry name" value="Ketoacyl_synth_C"/>
</dbReference>
<dbReference type="PANTHER" id="PTHR11712:SF332">
    <property type="entry name" value="3-OXOACYL-[ACYL-CARRIER-PROTEIN] SYNTHASE II, CHLOROPLASTIC"/>
    <property type="match status" value="1"/>
</dbReference>
<reference evidence="4 5" key="1">
    <citation type="submission" date="2019-07" db="EMBL/GenBank/DDBJ databases">
        <title>De Novo Assembly of kiwifruit Actinidia rufa.</title>
        <authorList>
            <person name="Sugita-Konishi S."/>
            <person name="Sato K."/>
            <person name="Mori E."/>
            <person name="Abe Y."/>
            <person name="Kisaki G."/>
            <person name="Hamano K."/>
            <person name="Suezawa K."/>
            <person name="Otani M."/>
            <person name="Fukuda T."/>
            <person name="Manabe T."/>
            <person name="Gomi K."/>
            <person name="Tabuchi M."/>
            <person name="Akimitsu K."/>
            <person name="Kataoka I."/>
        </authorList>
    </citation>
    <scope>NUCLEOTIDE SEQUENCE [LARGE SCALE GENOMIC DNA]</scope>
    <source>
        <strain evidence="5">cv. Fuchu</strain>
    </source>
</reference>
<dbReference type="InterPro" id="IPR000794">
    <property type="entry name" value="Beta-ketoacyl_synthase"/>
</dbReference>
<dbReference type="Proteomes" id="UP000585474">
    <property type="component" value="Unassembled WGS sequence"/>
</dbReference>
<dbReference type="EMBL" id="BJWL01000018">
    <property type="protein sequence ID" value="GFZ06053.1"/>
    <property type="molecule type" value="Genomic_DNA"/>
</dbReference>
<feature type="domain" description="Beta-ketoacyl synthase C-terminal" evidence="3">
    <location>
        <begin position="246"/>
        <end position="298"/>
    </location>
</feature>
<dbReference type="GO" id="GO:0004315">
    <property type="term" value="F:3-oxoacyl-[acyl-carrier-protein] synthase activity"/>
    <property type="evidence" value="ECO:0007669"/>
    <property type="project" value="UniProtKB-EC"/>
</dbReference>
<name>A0A7J0G5I6_9ERIC</name>
<organism evidence="4 5">
    <name type="scientific">Actinidia rufa</name>
    <dbReference type="NCBI Taxonomy" id="165716"/>
    <lineage>
        <taxon>Eukaryota</taxon>
        <taxon>Viridiplantae</taxon>
        <taxon>Streptophyta</taxon>
        <taxon>Embryophyta</taxon>
        <taxon>Tracheophyta</taxon>
        <taxon>Spermatophyta</taxon>
        <taxon>Magnoliopsida</taxon>
        <taxon>eudicotyledons</taxon>
        <taxon>Gunneridae</taxon>
        <taxon>Pentapetalae</taxon>
        <taxon>asterids</taxon>
        <taxon>Ericales</taxon>
        <taxon>Actinidiaceae</taxon>
        <taxon>Actinidia</taxon>
    </lineage>
</organism>
<dbReference type="PANTHER" id="PTHR11712">
    <property type="entry name" value="POLYKETIDE SYNTHASE-RELATED"/>
    <property type="match status" value="1"/>
</dbReference>
<comment type="caution">
    <text evidence="4">The sequence shown here is derived from an EMBL/GenBank/DDBJ whole genome shotgun (WGS) entry which is preliminary data.</text>
</comment>
<dbReference type="Gene3D" id="3.40.47.10">
    <property type="match status" value="1"/>
</dbReference>